<evidence type="ECO:0000256" key="1">
    <source>
        <dbReference type="SAM" id="Coils"/>
    </source>
</evidence>
<dbReference type="AlphaFoldDB" id="A0A166WV01"/>
<evidence type="ECO:0000313" key="4">
    <source>
        <dbReference type="Proteomes" id="UP000076552"/>
    </source>
</evidence>
<name>A0A166WV01_9PEZI</name>
<dbReference type="Proteomes" id="UP000076552">
    <property type="component" value="Unassembled WGS sequence"/>
</dbReference>
<sequence>MAYKEGQIKDLKFDRIAHDGPTTTFDRDIKRVKAECEQIHDDLDAKKEEIAVFKDKLKRREAKLAAVPRVEFADAPSPKDDKEAAALLEITSTPMNQVFAISDDGKTYVNPAMLRGVPIEPINEDGEYWEMTWIKFKDAIDEDRIEREYQQELHAWHQRAQEGTPSEKDEDPEKGFKRYQRNLNQAKVIKKWFRPGNTVHPNQIMAKHHLPDTGLCIVHVLYKICNILGRLGALHERGELGMPPLYFLMWRMSVSLDRQPRTHMKTFWRVIIDEDHIAYDEVLRKAEIRGAQHVGEYNFYNRRWKKVVSPKGQRQQTAASSSTTKTGVQNPGQPMIPSQKPRGQLHQSMPATIVPSAPDSTGSPKTTPTTIESPTAQELRLHYTKRRSSAAVEQQIFERGNGAPSAKKARKAAGKRMQLALRPRSSTESLALDRPETSSSARNTMSKTITPVAPGGRKTSAAVDKLPQNDNPSSATERDAQAWAKHAEEVQRRTCAPKTEAALEDATSYFITVDEDDDVHQTERAIENGSGVLDVRAAVRESPFPKTGRKVSHGFIFPWYCCEAARKADESW</sequence>
<accession>A0A166WV01</accession>
<dbReference type="EMBL" id="LFIV01000019">
    <property type="protein sequence ID" value="KZL76013.1"/>
    <property type="molecule type" value="Genomic_DNA"/>
</dbReference>
<keyword evidence="4" id="KW-1185">Reference proteome</keyword>
<comment type="caution">
    <text evidence="3">The sequence shown here is derived from an EMBL/GenBank/DDBJ whole genome shotgun (WGS) entry which is preliminary data.</text>
</comment>
<feature type="compositionally biased region" description="Polar residues" evidence="2">
    <location>
        <begin position="437"/>
        <end position="449"/>
    </location>
</feature>
<feature type="region of interest" description="Disordered" evidence="2">
    <location>
        <begin position="308"/>
        <end position="480"/>
    </location>
</feature>
<proteinExistence type="predicted"/>
<feature type="coiled-coil region" evidence="1">
    <location>
        <begin position="29"/>
        <end position="63"/>
    </location>
</feature>
<organism evidence="3 4">
    <name type="scientific">Colletotrichum tofieldiae</name>
    <dbReference type="NCBI Taxonomy" id="708197"/>
    <lineage>
        <taxon>Eukaryota</taxon>
        <taxon>Fungi</taxon>
        <taxon>Dikarya</taxon>
        <taxon>Ascomycota</taxon>
        <taxon>Pezizomycotina</taxon>
        <taxon>Sordariomycetes</taxon>
        <taxon>Hypocreomycetidae</taxon>
        <taxon>Glomerellales</taxon>
        <taxon>Glomerellaceae</taxon>
        <taxon>Colletotrichum</taxon>
        <taxon>Colletotrichum spaethianum species complex</taxon>
    </lineage>
</organism>
<evidence type="ECO:0000256" key="2">
    <source>
        <dbReference type="SAM" id="MobiDB-lite"/>
    </source>
</evidence>
<protein>
    <submittedName>
        <fullName evidence="3">Acyl-CoA thioesterase II</fullName>
    </submittedName>
</protein>
<feature type="compositionally biased region" description="Low complexity" evidence="2">
    <location>
        <begin position="315"/>
        <end position="324"/>
    </location>
</feature>
<feature type="compositionally biased region" description="Polar residues" evidence="2">
    <location>
        <begin position="358"/>
        <end position="376"/>
    </location>
</feature>
<evidence type="ECO:0000313" key="3">
    <source>
        <dbReference type="EMBL" id="KZL76013.1"/>
    </source>
</evidence>
<dbReference type="STRING" id="708197.A0A166WV01"/>
<keyword evidence="1" id="KW-0175">Coiled coil</keyword>
<gene>
    <name evidence="3" type="ORF">CT0861_10927</name>
</gene>
<reference evidence="3 4" key="1">
    <citation type="submission" date="2015-06" db="EMBL/GenBank/DDBJ databases">
        <title>Survival trade-offs in plant roots during colonization by closely related pathogenic and mutualistic fungi.</title>
        <authorList>
            <person name="Hacquard S."/>
            <person name="Kracher B."/>
            <person name="Hiruma K."/>
            <person name="Weinman A."/>
            <person name="Muench P."/>
            <person name="Garrido Oter R."/>
            <person name="Ver Loren van Themaat E."/>
            <person name="Dallerey J.-F."/>
            <person name="Damm U."/>
            <person name="Henrissat B."/>
            <person name="Lespinet O."/>
            <person name="Thon M."/>
            <person name="Kemen E."/>
            <person name="McHardy A.C."/>
            <person name="Schulze-Lefert P."/>
            <person name="O'Connell R.J."/>
        </authorList>
    </citation>
    <scope>NUCLEOTIDE SEQUENCE [LARGE SCALE GENOMIC DNA]</scope>
    <source>
        <strain evidence="3 4">0861</strain>
    </source>
</reference>